<feature type="transmembrane region" description="Helical" evidence="1">
    <location>
        <begin position="21"/>
        <end position="38"/>
    </location>
</feature>
<gene>
    <name evidence="2" type="ORF">SAMN06265374_0870</name>
</gene>
<proteinExistence type="predicted"/>
<keyword evidence="3" id="KW-1185">Reference proteome</keyword>
<reference evidence="2 3" key="1">
    <citation type="submission" date="2017-05" db="EMBL/GenBank/DDBJ databases">
        <authorList>
            <person name="Varghese N."/>
            <person name="Submissions S."/>
        </authorList>
    </citation>
    <scope>NUCLEOTIDE SEQUENCE [LARGE SCALE GENOMIC DNA]</scope>
    <source>
        <strain evidence="2 3">DSM 15949</strain>
    </source>
</reference>
<evidence type="ECO:0000313" key="2">
    <source>
        <dbReference type="EMBL" id="SMP07450.1"/>
    </source>
</evidence>
<feature type="transmembrane region" description="Helical" evidence="1">
    <location>
        <begin position="44"/>
        <end position="64"/>
    </location>
</feature>
<evidence type="ECO:0000313" key="3">
    <source>
        <dbReference type="Proteomes" id="UP001157914"/>
    </source>
</evidence>
<keyword evidence="1" id="KW-0812">Transmembrane</keyword>
<evidence type="ECO:0000256" key="1">
    <source>
        <dbReference type="SAM" id="Phobius"/>
    </source>
</evidence>
<keyword evidence="1" id="KW-1133">Transmembrane helix</keyword>
<sequence>MRVQSVRSVTEAIRPASFPPALLFLVAAALMVPMWAAAEPAMVLPLAAFLVMAGLTRTLAGRVYRDLAHVPARR</sequence>
<organism evidence="2 3">
    <name type="scientific">Roseibium denhamense</name>
    <dbReference type="NCBI Taxonomy" id="76305"/>
    <lineage>
        <taxon>Bacteria</taxon>
        <taxon>Pseudomonadati</taxon>
        <taxon>Pseudomonadota</taxon>
        <taxon>Alphaproteobacteria</taxon>
        <taxon>Hyphomicrobiales</taxon>
        <taxon>Stappiaceae</taxon>
        <taxon>Roseibium</taxon>
    </lineage>
</organism>
<comment type="caution">
    <text evidence="2">The sequence shown here is derived from an EMBL/GenBank/DDBJ whole genome shotgun (WGS) entry which is preliminary data.</text>
</comment>
<keyword evidence="1" id="KW-0472">Membrane</keyword>
<name>A0ABY1NE19_9HYPH</name>
<dbReference type="Proteomes" id="UP001157914">
    <property type="component" value="Unassembled WGS sequence"/>
</dbReference>
<dbReference type="EMBL" id="FXTT01000001">
    <property type="protein sequence ID" value="SMP07450.1"/>
    <property type="molecule type" value="Genomic_DNA"/>
</dbReference>
<accession>A0ABY1NE19</accession>
<protein>
    <submittedName>
        <fullName evidence="2">Uncharacterized protein</fullName>
    </submittedName>
</protein>